<gene>
    <name evidence="2" type="ORF">MTR67_023585</name>
</gene>
<evidence type="ECO:0000313" key="3">
    <source>
        <dbReference type="Proteomes" id="UP001234989"/>
    </source>
</evidence>
<sequence length="343" mass="37662">MAIEPPGKQLRPPEQSHSTRNSNMNKPQQGASSDSSDNSSKLQRIEAIHVAISEEELDWARNIMSLEQSGMIRVNSTGNHESTSKDLPTDQATAKDAAHHIGDEGELVRMTSVLNQGHNQDNEHTSNQMMQPLQQHQEKLFTMGSTDGNVQEKMQENQEPATTGIQEAQLANDEVHSGISKDKQHGKGEKTKWKAKDTINSNANTMQQSQDNGRVQPGNTNKEKAGKFVNFVPNDVDHSDTSRNKLHSGQNELGKGQVVVQAAGNEATGQAGKLSHISQDITPKILPPPVKISSNFDSYRPNQQRNNQTSPKQNQHKPIANSILSKNANHQIPDPSPPIFSNP</sequence>
<proteinExistence type="predicted"/>
<dbReference type="Proteomes" id="UP001234989">
    <property type="component" value="Chromosome 5"/>
</dbReference>
<feature type="compositionally biased region" description="Polar residues" evidence="1">
    <location>
        <begin position="15"/>
        <end position="31"/>
    </location>
</feature>
<feature type="region of interest" description="Disordered" evidence="1">
    <location>
        <begin position="270"/>
        <end position="343"/>
    </location>
</feature>
<feature type="region of interest" description="Disordered" evidence="1">
    <location>
        <begin position="233"/>
        <end position="252"/>
    </location>
</feature>
<evidence type="ECO:0000313" key="2">
    <source>
        <dbReference type="EMBL" id="WMV30200.1"/>
    </source>
</evidence>
<feature type="region of interest" description="Disordered" evidence="1">
    <location>
        <begin position="204"/>
        <end position="225"/>
    </location>
</feature>
<dbReference type="EMBL" id="CP133616">
    <property type="protein sequence ID" value="WMV30200.1"/>
    <property type="molecule type" value="Genomic_DNA"/>
</dbReference>
<keyword evidence="3" id="KW-1185">Reference proteome</keyword>
<protein>
    <submittedName>
        <fullName evidence="2">Uncharacterized protein</fullName>
    </submittedName>
</protein>
<name>A0AAF0QWS2_SOLVR</name>
<organism evidence="2 3">
    <name type="scientific">Solanum verrucosum</name>
    <dbReference type="NCBI Taxonomy" id="315347"/>
    <lineage>
        <taxon>Eukaryota</taxon>
        <taxon>Viridiplantae</taxon>
        <taxon>Streptophyta</taxon>
        <taxon>Embryophyta</taxon>
        <taxon>Tracheophyta</taxon>
        <taxon>Spermatophyta</taxon>
        <taxon>Magnoliopsida</taxon>
        <taxon>eudicotyledons</taxon>
        <taxon>Gunneridae</taxon>
        <taxon>Pentapetalae</taxon>
        <taxon>asterids</taxon>
        <taxon>lamiids</taxon>
        <taxon>Solanales</taxon>
        <taxon>Solanaceae</taxon>
        <taxon>Solanoideae</taxon>
        <taxon>Solaneae</taxon>
        <taxon>Solanum</taxon>
    </lineage>
</organism>
<feature type="compositionally biased region" description="Pro residues" evidence="1">
    <location>
        <begin position="334"/>
        <end position="343"/>
    </location>
</feature>
<feature type="compositionally biased region" description="Polar residues" evidence="1">
    <location>
        <begin position="204"/>
        <end position="220"/>
    </location>
</feature>
<feature type="region of interest" description="Disordered" evidence="1">
    <location>
        <begin position="1"/>
        <end position="42"/>
    </location>
</feature>
<accession>A0AAF0QWS2</accession>
<feature type="compositionally biased region" description="Polar residues" evidence="1">
    <location>
        <begin position="292"/>
        <end position="313"/>
    </location>
</feature>
<reference evidence="2" key="1">
    <citation type="submission" date="2023-08" db="EMBL/GenBank/DDBJ databases">
        <title>A de novo genome assembly of Solanum verrucosum Schlechtendal, a Mexican diploid species geographically isolated from the other diploid A-genome species in potato relatives.</title>
        <authorList>
            <person name="Hosaka K."/>
        </authorList>
    </citation>
    <scope>NUCLEOTIDE SEQUENCE</scope>
    <source>
        <tissue evidence="2">Young leaves</tissue>
    </source>
</reference>
<evidence type="ECO:0000256" key="1">
    <source>
        <dbReference type="SAM" id="MobiDB-lite"/>
    </source>
</evidence>
<dbReference type="AlphaFoldDB" id="A0AAF0QWS2"/>